<evidence type="ECO:0000256" key="4">
    <source>
        <dbReference type="RuleBase" id="RU003719"/>
    </source>
</evidence>
<dbReference type="InterPro" id="IPR006140">
    <property type="entry name" value="D-isomer_DH_NAD-bd"/>
</dbReference>
<evidence type="ECO:0000313" key="8">
    <source>
        <dbReference type="Proteomes" id="UP000559809"/>
    </source>
</evidence>
<dbReference type="InterPro" id="IPR050857">
    <property type="entry name" value="D-2-hydroxyacid_DH"/>
</dbReference>
<dbReference type="PANTHER" id="PTHR42789">
    <property type="entry name" value="D-ISOMER SPECIFIC 2-HYDROXYACID DEHYDROGENASE FAMILY PROTEIN (AFU_ORTHOLOGUE AFUA_6G10090)"/>
    <property type="match status" value="1"/>
</dbReference>
<dbReference type="Pfam" id="PF02826">
    <property type="entry name" value="2-Hacid_dh_C"/>
    <property type="match status" value="1"/>
</dbReference>
<organism evidence="7 8">
    <name type="scientific">Parapusillimonas granuli</name>
    <dbReference type="NCBI Taxonomy" id="380911"/>
    <lineage>
        <taxon>Bacteria</taxon>
        <taxon>Pseudomonadati</taxon>
        <taxon>Pseudomonadota</taxon>
        <taxon>Betaproteobacteria</taxon>
        <taxon>Burkholderiales</taxon>
        <taxon>Alcaligenaceae</taxon>
        <taxon>Parapusillimonas</taxon>
    </lineage>
</organism>
<feature type="domain" description="D-isomer specific 2-hydroxyacid dehydrogenase catalytic" evidence="5">
    <location>
        <begin position="4"/>
        <end position="307"/>
    </location>
</feature>
<dbReference type="PROSITE" id="PS00671">
    <property type="entry name" value="D_2_HYDROXYACID_DH_3"/>
    <property type="match status" value="1"/>
</dbReference>
<dbReference type="Gene3D" id="3.40.50.720">
    <property type="entry name" value="NAD(P)-binding Rossmann-like Domain"/>
    <property type="match status" value="2"/>
</dbReference>
<keyword evidence="8" id="KW-1185">Reference proteome</keyword>
<dbReference type="Proteomes" id="UP000559809">
    <property type="component" value="Unassembled WGS sequence"/>
</dbReference>
<dbReference type="Pfam" id="PF00389">
    <property type="entry name" value="2-Hacid_dh"/>
    <property type="match status" value="1"/>
</dbReference>
<keyword evidence="2 4" id="KW-0560">Oxidoreductase</keyword>
<protein>
    <submittedName>
        <fullName evidence="7">Hydroxyacid dehydrogenase</fullName>
    </submittedName>
</protein>
<comment type="caution">
    <text evidence="7">The sequence shown here is derived from an EMBL/GenBank/DDBJ whole genome shotgun (WGS) entry which is preliminary data.</text>
</comment>
<name>A0A853FT25_9BURK</name>
<dbReference type="AlphaFoldDB" id="A0A853FT25"/>
<dbReference type="RefSeq" id="WP_180152904.1">
    <property type="nucleotide sequence ID" value="NZ_JACCEM010000001.1"/>
</dbReference>
<feature type="domain" description="D-isomer specific 2-hydroxyacid dehydrogenase NAD-binding" evidence="6">
    <location>
        <begin position="106"/>
        <end position="280"/>
    </location>
</feature>
<dbReference type="SUPFAM" id="SSF52283">
    <property type="entry name" value="Formate/glycerate dehydrogenase catalytic domain-like"/>
    <property type="match status" value="1"/>
</dbReference>
<evidence type="ECO:0000259" key="5">
    <source>
        <dbReference type="Pfam" id="PF00389"/>
    </source>
</evidence>
<accession>A0A853FT25</accession>
<evidence type="ECO:0000256" key="1">
    <source>
        <dbReference type="ARBA" id="ARBA00005854"/>
    </source>
</evidence>
<keyword evidence="3" id="KW-0520">NAD</keyword>
<dbReference type="InterPro" id="IPR029753">
    <property type="entry name" value="D-isomer_DH_CS"/>
</dbReference>
<evidence type="ECO:0000259" key="6">
    <source>
        <dbReference type="Pfam" id="PF02826"/>
    </source>
</evidence>
<dbReference type="InterPro" id="IPR036291">
    <property type="entry name" value="NAD(P)-bd_dom_sf"/>
</dbReference>
<dbReference type="CDD" id="cd12173">
    <property type="entry name" value="PGDH_4"/>
    <property type="match status" value="1"/>
</dbReference>
<dbReference type="GO" id="GO:0016616">
    <property type="term" value="F:oxidoreductase activity, acting on the CH-OH group of donors, NAD or NADP as acceptor"/>
    <property type="evidence" value="ECO:0007669"/>
    <property type="project" value="InterPro"/>
</dbReference>
<dbReference type="EMBL" id="JACCEM010000001">
    <property type="protein sequence ID" value="NYT47828.1"/>
    <property type="molecule type" value="Genomic_DNA"/>
</dbReference>
<evidence type="ECO:0000313" key="7">
    <source>
        <dbReference type="EMBL" id="NYT47828.1"/>
    </source>
</evidence>
<evidence type="ECO:0000256" key="2">
    <source>
        <dbReference type="ARBA" id="ARBA00023002"/>
    </source>
</evidence>
<comment type="similarity">
    <text evidence="1 4">Belongs to the D-isomer specific 2-hydroxyacid dehydrogenase family.</text>
</comment>
<dbReference type="GO" id="GO:0051287">
    <property type="term" value="F:NAD binding"/>
    <property type="evidence" value="ECO:0007669"/>
    <property type="project" value="InterPro"/>
</dbReference>
<sequence>MPHILVSKKIADPGIALLRAREGFTVDVLENPGPGDFTGRLADADGVILFFQPLRAADIAGAPKLKVVSRHGVGYDSVDVAELDKRGIPLTITAGANAVAVAEHALSLLLAVARRSVSFDKDVRAGLWSRNASVPIFELYEKRALIVGAGRIGKAVAQRLRAFGMHVAAYDPALPAGSAVGDGIERVPDLDEALARADVVSLHMPLTPDTRNSIDPRRMKQGAILINTARGGVIDEGGLIDALKSGHILGAGLDVFETEPLAADHPLCRVDNVVLSPHISALTDGGLRRMSLEAAQNVIDCFDGTLDPGMVVNKQVLAT</sequence>
<dbReference type="FunFam" id="3.40.50.720:FF:000203">
    <property type="entry name" value="D-3-phosphoglycerate dehydrogenase (SerA)"/>
    <property type="match status" value="1"/>
</dbReference>
<evidence type="ECO:0000256" key="3">
    <source>
        <dbReference type="ARBA" id="ARBA00023027"/>
    </source>
</evidence>
<proteinExistence type="inferred from homology"/>
<dbReference type="SUPFAM" id="SSF51735">
    <property type="entry name" value="NAD(P)-binding Rossmann-fold domains"/>
    <property type="match status" value="1"/>
</dbReference>
<gene>
    <name evidence="7" type="ORF">H0A72_00740</name>
</gene>
<dbReference type="InterPro" id="IPR006139">
    <property type="entry name" value="D-isomer_2_OHA_DH_cat_dom"/>
</dbReference>
<reference evidence="7 8" key="1">
    <citation type="submission" date="2020-07" db="EMBL/GenBank/DDBJ databases">
        <title>Taxonomic revisions and descriptions of new bacterial species based on genomic comparisons in the high-G+C-content subgroup of the family Alcaligenaceae.</title>
        <authorList>
            <person name="Szabo A."/>
            <person name="Felfoldi T."/>
        </authorList>
    </citation>
    <scope>NUCLEOTIDE SEQUENCE [LARGE SCALE GENOMIC DNA]</scope>
    <source>
        <strain evidence="7 8">LMG 24012</strain>
    </source>
</reference>
<dbReference type="PANTHER" id="PTHR42789:SF1">
    <property type="entry name" value="D-ISOMER SPECIFIC 2-HYDROXYACID DEHYDROGENASE FAMILY PROTEIN (AFU_ORTHOLOGUE AFUA_6G10090)"/>
    <property type="match status" value="1"/>
</dbReference>